<dbReference type="EMBL" id="MCFL01000113">
    <property type="protein sequence ID" value="ORZ29977.1"/>
    <property type="molecule type" value="Genomic_DNA"/>
</dbReference>
<evidence type="ECO:0000313" key="1">
    <source>
        <dbReference type="EMBL" id="ORZ29977.1"/>
    </source>
</evidence>
<feature type="non-terminal residue" evidence="1">
    <location>
        <position position="97"/>
    </location>
</feature>
<organism evidence="1 2">
    <name type="scientific">Catenaria anguillulae PL171</name>
    <dbReference type="NCBI Taxonomy" id="765915"/>
    <lineage>
        <taxon>Eukaryota</taxon>
        <taxon>Fungi</taxon>
        <taxon>Fungi incertae sedis</taxon>
        <taxon>Blastocladiomycota</taxon>
        <taxon>Blastocladiomycetes</taxon>
        <taxon>Blastocladiales</taxon>
        <taxon>Catenariaceae</taxon>
        <taxon>Catenaria</taxon>
    </lineage>
</organism>
<evidence type="ECO:0000313" key="2">
    <source>
        <dbReference type="Proteomes" id="UP000193411"/>
    </source>
</evidence>
<keyword evidence="2" id="KW-1185">Reference proteome</keyword>
<accession>A0A1Y2H5X3</accession>
<dbReference type="Proteomes" id="UP000193411">
    <property type="component" value="Unassembled WGS sequence"/>
</dbReference>
<name>A0A1Y2H5X3_9FUNG</name>
<comment type="caution">
    <text evidence="1">The sequence shown here is derived from an EMBL/GenBank/DDBJ whole genome shotgun (WGS) entry which is preliminary data.</text>
</comment>
<dbReference type="AlphaFoldDB" id="A0A1Y2H5X3"/>
<reference evidence="1 2" key="1">
    <citation type="submission" date="2016-07" db="EMBL/GenBank/DDBJ databases">
        <title>Pervasive Adenine N6-methylation of Active Genes in Fungi.</title>
        <authorList>
            <consortium name="DOE Joint Genome Institute"/>
            <person name="Mondo S.J."/>
            <person name="Dannebaum R.O."/>
            <person name="Kuo R.C."/>
            <person name="Labutti K."/>
            <person name="Haridas S."/>
            <person name="Kuo A."/>
            <person name="Salamov A."/>
            <person name="Ahrendt S.R."/>
            <person name="Lipzen A."/>
            <person name="Sullivan W."/>
            <person name="Andreopoulos W.B."/>
            <person name="Clum A."/>
            <person name="Lindquist E."/>
            <person name="Daum C."/>
            <person name="Ramamoorthy G.K."/>
            <person name="Gryganskyi A."/>
            <person name="Culley D."/>
            <person name="Magnuson J.K."/>
            <person name="James T.Y."/>
            <person name="O'Malley M.A."/>
            <person name="Stajich J.E."/>
            <person name="Spatafora J.W."/>
            <person name="Visel A."/>
            <person name="Grigoriev I.V."/>
        </authorList>
    </citation>
    <scope>NUCLEOTIDE SEQUENCE [LARGE SCALE GENOMIC DNA]</scope>
    <source>
        <strain evidence="1 2">PL171</strain>
    </source>
</reference>
<sequence>MERALVVVLVGLETFGLENPKSADKVPYWAERQFVLRQRYALVKRGSDDDAKRLIDYSSEDSEVSASDLSVYSSFRAMGDSTRCFRVLCMSGSLRQC</sequence>
<protein>
    <submittedName>
        <fullName evidence="1">Uncharacterized protein</fullName>
    </submittedName>
</protein>
<gene>
    <name evidence="1" type="ORF">BCR44DRAFT_1446953</name>
</gene>
<proteinExistence type="predicted"/>